<evidence type="ECO:0000256" key="4">
    <source>
        <dbReference type="ARBA" id="ARBA00022824"/>
    </source>
</evidence>
<dbReference type="GO" id="GO:0005484">
    <property type="term" value="F:SNAP receptor activity"/>
    <property type="evidence" value="ECO:0007669"/>
    <property type="project" value="InterPro"/>
</dbReference>
<evidence type="ECO:0000256" key="6">
    <source>
        <dbReference type="ARBA" id="ARBA00022989"/>
    </source>
</evidence>
<evidence type="ECO:0000313" key="13">
    <source>
        <dbReference type="Proteomes" id="UP000270296"/>
    </source>
</evidence>
<name>A0A183J4Q5_9BILA</name>
<keyword evidence="5" id="KW-0931">ER-Golgi transport</keyword>
<evidence type="ECO:0000256" key="8">
    <source>
        <dbReference type="ARBA" id="ARBA00023136"/>
    </source>
</evidence>
<reference evidence="14" key="1">
    <citation type="submission" date="2016-06" db="UniProtKB">
        <authorList>
            <consortium name="WormBaseParasite"/>
        </authorList>
    </citation>
    <scope>IDENTIFICATION</scope>
</reference>
<proteinExistence type="inferred from homology"/>
<protein>
    <submittedName>
        <fullName evidence="14">Vesicle transport protein SEC20</fullName>
    </submittedName>
</protein>
<keyword evidence="3 10" id="KW-0812">Transmembrane</keyword>
<evidence type="ECO:0000256" key="7">
    <source>
        <dbReference type="ARBA" id="ARBA00023054"/>
    </source>
</evidence>
<reference evidence="12 13" key="2">
    <citation type="submission" date="2018-11" db="EMBL/GenBank/DDBJ databases">
        <authorList>
            <consortium name="Pathogen Informatics"/>
        </authorList>
    </citation>
    <scope>NUCLEOTIDE SEQUENCE [LARGE SCALE GENOMIC DNA]</scope>
</reference>
<dbReference type="GO" id="GO:0005789">
    <property type="term" value="C:endoplasmic reticulum membrane"/>
    <property type="evidence" value="ECO:0007669"/>
    <property type="project" value="UniProtKB-SubCell"/>
</dbReference>
<evidence type="ECO:0000256" key="5">
    <source>
        <dbReference type="ARBA" id="ARBA00022892"/>
    </source>
</evidence>
<dbReference type="OrthoDB" id="46868at2759"/>
<keyword evidence="8 10" id="KW-0472">Membrane</keyword>
<dbReference type="InterPro" id="IPR005606">
    <property type="entry name" value="Sec20"/>
</dbReference>
<evidence type="ECO:0000256" key="10">
    <source>
        <dbReference type="SAM" id="Phobius"/>
    </source>
</evidence>
<comment type="similarity">
    <text evidence="9">Belongs to the SEC20 family.</text>
</comment>
<dbReference type="GO" id="GO:0031201">
    <property type="term" value="C:SNARE complex"/>
    <property type="evidence" value="ECO:0007669"/>
    <property type="project" value="TreeGrafter"/>
</dbReference>
<accession>A0A183J4Q5</accession>
<keyword evidence="2" id="KW-0813">Transport</keyword>
<dbReference type="EMBL" id="UZAM01014663">
    <property type="protein sequence ID" value="VDP35103.1"/>
    <property type="molecule type" value="Genomic_DNA"/>
</dbReference>
<dbReference type="PANTHER" id="PTHR12825:SF0">
    <property type="entry name" value="VESICLE TRANSPORT PROTEIN SEC20"/>
    <property type="match status" value="1"/>
</dbReference>
<evidence type="ECO:0000256" key="2">
    <source>
        <dbReference type="ARBA" id="ARBA00022448"/>
    </source>
</evidence>
<evidence type="ECO:0000313" key="14">
    <source>
        <dbReference type="WBParaSite" id="SBAD_0001122901-mRNA-1"/>
    </source>
</evidence>
<sequence>MTLPFATTTVKAVAADNAISQLKAIREEVIKADFEVKKSIGEIEEFVGPDRKLNEICCHVRDKITYLQQQVQDMQELLEVLSRRRDEVSEFMNAVKHYKQETVNNNRRLRSAVLNCVQNRERHERQLLLTSSPSPPGGDDSGIRQRHIVRGDSVDDDDHIANTKKLNRGLEGLLTQMDAEVKKSEQALNMLLGSSEMLSDTNTEFQTMDAHVKKSGKLLSKYQRRDLSDRVLFYLSFFMFFAVVLYIIRKRFISIFW</sequence>
<keyword evidence="13" id="KW-1185">Reference proteome</keyword>
<evidence type="ECO:0000313" key="12">
    <source>
        <dbReference type="EMBL" id="VDP35103.1"/>
    </source>
</evidence>
<comment type="subcellular location">
    <subcellularLocation>
        <location evidence="1">Endoplasmic reticulum membrane</location>
        <topology evidence="1">Single-pass type IV membrane protein</topology>
    </subcellularLocation>
</comment>
<evidence type="ECO:0000256" key="9">
    <source>
        <dbReference type="ARBA" id="ARBA00037934"/>
    </source>
</evidence>
<dbReference type="AlphaFoldDB" id="A0A183J4Q5"/>
<dbReference type="GO" id="GO:0006890">
    <property type="term" value="P:retrograde vesicle-mediated transport, Golgi to endoplasmic reticulum"/>
    <property type="evidence" value="ECO:0007669"/>
    <property type="project" value="InterPro"/>
</dbReference>
<dbReference type="WBParaSite" id="SBAD_0001122901-mRNA-1">
    <property type="protein sequence ID" value="SBAD_0001122901-mRNA-1"/>
    <property type="gene ID" value="SBAD_0001122901"/>
</dbReference>
<feature type="transmembrane region" description="Helical" evidence="10">
    <location>
        <begin position="231"/>
        <end position="248"/>
    </location>
</feature>
<dbReference type="InterPro" id="IPR056173">
    <property type="entry name" value="Sec20_C"/>
</dbReference>
<keyword evidence="6 10" id="KW-1133">Transmembrane helix</keyword>
<organism evidence="14">
    <name type="scientific">Soboliphyme baturini</name>
    <dbReference type="NCBI Taxonomy" id="241478"/>
    <lineage>
        <taxon>Eukaryota</taxon>
        <taxon>Metazoa</taxon>
        <taxon>Ecdysozoa</taxon>
        <taxon>Nematoda</taxon>
        <taxon>Enoplea</taxon>
        <taxon>Dorylaimia</taxon>
        <taxon>Dioctophymatida</taxon>
        <taxon>Dioctophymatoidea</taxon>
        <taxon>Soboliphymatidae</taxon>
        <taxon>Soboliphyme</taxon>
    </lineage>
</organism>
<dbReference type="Proteomes" id="UP000270296">
    <property type="component" value="Unassembled WGS sequence"/>
</dbReference>
<evidence type="ECO:0000256" key="3">
    <source>
        <dbReference type="ARBA" id="ARBA00022692"/>
    </source>
</evidence>
<feature type="domain" description="Sec20 C-terminal" evidence="11">
    <location>
        <begin position="164"/>
        <end position="251"/>
    </location>
</feature>
<evidence type="ECO:0000256" key="1">
    <source>
        <dbReference type="ARBA" id="ARBA00004163"/>
    </source>
</evidence>
<gene>
    <name evidence="12" type="ORF">SBAD_LOCUS10853</name>
</gene>
<keyword evidence="4" id="KW-0256">Endoplasmic reticulum</keyword>
<evidence type="ECO:0000259" key="11">
    <source>
        <dbReference type="Pfam" id="PF03908"/>
    </source>
</evidence>
<dbReference type="Pfam" id="PF03908">
    <property type="entry name" value="Sec20"/>
    <property type="match status" value="1"/>
</dbReference>
<keyword evidence="7" id="KW-0175">Coiled coil</keyword>
<dbReference type="PANTHER" id="PTHR12825">
    <property type="entry name" value="BNIP1-RELATED"/>
    <property type="match status" value="1"/>
</dbReference>